<evidence type="ECO:0000313" key="2">
    <source>
        <dbReference type="EMBL" id="MBB4737972.1"/>
    </source>
</evidence>
<evidence type="ECO:0000313" key="3">
    <source>
        <dbReference type="Proteomes" id="UP000546162"/>
    </source>
</evidence>
<sequence>MTSHRDLDQILRNAAEPVAPRGRQPLAQQLLDDIVRTDPTTPAAPVTMTARTRRPRLALAGAALVLAAAAVFTVNAVGADGAYASWTNDPSPLPASEAQSIAARCVPAGTQSAQVAIGERRGEYAYVNVRTADGSITCFRDHDGRVHDTSVLASPVDAALLGTRGIELYAWPQLHTEEGYARLMAGRLGTQVKAVEVTVRHQDGTSGPAIRATVSDGYFAAWYPEGLEESNTNSTSLTLRLADGSTVGGLAARDLMEEPMLN</sequence>
<name>A0A7W7M5N5_9ACTN</name>
<evidence type="ECO:0000256" key="1">
    <source>
        <dbReference type="SAM" id="Phobius"/>
    </source>
</evidence>
<keyword evidence="3" id="KW-1185">Reference proteome</keyword>
<keyword evidence="1" id="KW-1133">Transmembrane helix</keyword>
<proteinExistence type="predicted"/>
<comment type="caution">
    <text evidence="2">The sequence shown here is derived from an EMBL/GenBank/DDBJ whole genome shotgun (WGS) entry which is preliminary data.</text>
</comment>
<feature type="transmembrane region" description="Helical" evidence="1">
    <location>
        <begin position="57"/>
        <end position="78"/>
    </location>
</feature>
<reference evidence="2 3" key="1">
    <citation type="submission" date="2020-08" db="EMBL/GenBank/DDBJ databases">
        <title>Sequencing the genomes of 1000 actinobacteria strains.</title>
        <authorList>
            <person name="Klenk H.-P."/>
        </authorList>
    </citation>
    <scope>NUCLEOTIDE SEQUENCE [LARGE SCALE GENOMIC DNA]</scope>
    <source>
        <strain evidence="2 3">DSM 45809</strain>
    </source>
</reference>
<gene>
    <name evidence="2" type="ORF">BJY16_001431</name>
</gene>
<protein>
    <submittedName>
        <fullName evidence="2">Uncharacterized protein</fullName>
    </submittedName>
</protein>
<dbReference type="EMBL" id="JACHNB010000001">
    <property type="protein sequence ID" value="MBB4737972.1"/>
    <property type="molecule type" value="Genomic_DNA"/>
</dbReference>
<dbReference type="RefSeq" id="WP_185038312.1">
    <property type="nucleotide sequence ID" value="NZ_BAABFG010000005.1"/>
</dbReference>
<keyword evidence="1" id="KW-0812">Transmembrane</keyword>
<dbReference type="Proteomes" id="UP000546162">
    <property type="component" value="Unassembled WGS sequence"/>
</dbReference>
<accession>A0A7W7M5N5</accession>
<keyword evidence="1" id="KW-0472">Membrane</keyword>
<dbReference type="AlphaFoldDB" id="A0A7W7M5N5"/>
<organism evidence="2 3">
    <name type="scientific">Actinoplanes octamycinicus</name>
    <dbReference type="NCBI Taxonomy" id="135948"/>
    <lineage>
        <taxon>Bacteria</taxon>
        <taxon>Bacillati</taxon>
        <taxon>Actinomycetota</taxon>
        <taxon>Actinomycetes</taxon>
        <taxon>Micromonosporales</taxon>
        <taxon>Micromonosporaceae</taxon>
        <taxon>Actinoplanes</taxon>
    </lineage>
</organism>